<protein>
    <submittedName>
        <fullName evidence="2">Uncharacterized protein</fullName>
    </submittedName>
</protein>
<comment type="caution">
    <text evidence="2">The sequence shown here is derived from an EMBL/GenBank/DDBJ whole genome shotgun (WGS) entry which is preliminary data.</text>
</comment>
<evidence type="ECO:0000256" key="1">
    <source>
        <dbReference type="SAM" id="Phobius"/>
    </source>
</evidence>
<proteinExistence type="predicted"/>
<evidence type="ECO:0000313" key="2">
    <source>
        <dbReference type="EMBL" id="MBB5493777.1"/>
    </source>
</evidence>
<dbReference type="Proteomes" id="UP000579647">
    <property type="component" value="Unassembled WGS sequence"/>
</dbReference>
<dbReference type="AlphaFoldDB" id="A0A840WQA0"/>
<name>A0A840WQA0_9ACTN</name>
<dbReference type="EMBL" id="JACHDO010000001">
    <property type="protein sequence ID" value="MBB5493777.1"/>
    <property type="molecule type" value="Genomic_DNA"/>
</dbReference>
<feature type="transmembrane region" description="Helical" evidence="1">
    <location>
        <begin position="12"/>
        <end position="34"/>
    </location>
</feature>
<keyword evidence="1" id="KW-0812">Transmembrane</keyword>
<keyword evidence="1" id="KW-1133">Transmembrane helix</keyword>
<reference evidence="2 3" key="1">
    <citation type="submission" date="2020-08" db="EMBL/GenBank/DDBJ databases">
        <title>Sequencing the genomes of 1000 actinobacteria strains.</title>
        <authorList>
            <person name="Klenk H.-P."/>
        </authorList>
    </citation>
    <scope>NUCLEOTIDE SEQUENCE [LARGE SCALE GENOMIC DNA]</scope>
    <source>
        <strain evidence="2 3">DSM 44598</strain>
    </source>
</reference>
<evidence type="ECO:0000313" key="3">
    <source>
        <dbReference type="Proteomes" id="UP000579647"/>
    </source>
</evidence>
<accession>A0A840WQA0</accession>
<keyword evidence="3" id="KW-1185">Reference proteome</keyword>
<gene>
    <name evidence="2" type="ORF">HNR07_004914</name>
</gene>
<sequence>MVKGAALSGFKGLLVIVGVMVGFMALLAVVATVLSS</sequence>
<organism evidence="2 3">
    <name type="scientific">Nocardiopsis metallicus</name>
    <dbReference type="NCBI Taxonomy" id="179819"/>
    <lineage>
        <taxon>Bacteria</taxon>
        <taxon>Bacillati</taxon>
        <taxon>Actinomycetota</taxon>
        <taxon>Actinomycetes</taxon>
        <taxon>Streptosporangiales</taxon>
        <taxon>Nocardiopsidaceae</taxon>
        <taxon>Nocardiopsis</taxon>
    </lineage>
</organism>
<keyword evidence="1" id="KW-0472">Membrane</keyword>